<dbReference type="Proteomes" id="UP000316921">
    <property type="component" value="Chromosome"/>
</dbReference>
<keyword evidence="1" id="KW-1133">Transmembrane helix</keyword>
<feature type="transmembrane region" description="Helical" evidence="1">
    <location>
        <begin position="150"/>
        <end position="169"/>
    </location>
</feature>
<evidence type="ECO:0000256" key="1">
    <source>
        <dbReference type="SAM" id="Phobius"/>
    </source>
</evidence>
<sequence>MSAMDHGLRQTRAALHLGAWMALIILIPAMFLPTALPGEGFDLSFSLGGWFQDSLPSAVAVTIPGLAAAWFATGGRGLRAGLRQIAGVGRESEAATAVRALASASRATMATGLVLAISSLIIASAVAAGATDAAPAFLAEGITLGLLPPAYALLIGRCALGACASNAASRAGERHGRTQRGWAEVSVPLLLVMIPAVLVLFTLLDFRVLNPR</sequence>
<evidence type="ECO:0000313" key="2">
    <source>
        <dbReference type="EMBL" id="QDU68608.1"/>
    </source>
</evidence>
<accession>A0A518BNQ5</accession>
<organism evidence="2 3">
    <name type="scientific">Engelhardtia mirabilis</name>
    <dbReference type="NCBI Taxonomy" id="2528011"/>
    <lineage>
        <taxon>Bacteria</taxon>
        <taxon>Pseudomonadati</taxon>
        <taxon>Planctomycetota</taxon>
        <taxon>Planctomycetia</taxon>
        <taxon>Planctomycetia incertae sedis</taxon>
        <taxon>Engelhardtia</taxon>
    </lineage>
</organism>
<keyword evidence="1" id="KW-0472">Membrane</keyword>
<keyword evidence="3" id="KW-1185">Reference proteome</keyword>
<dbReference type="EMBL" id="CP036287">
    <property type="protein sequence ID" value="QDU68608.1"/>
    <property type="molecule type" value="Genomic_DNA"/>
</dbReference>
<reference evidence="2 3" key="1">
    <citation type="submission" date="2019-02" db="EMBL/GenBank/DDBJ databases">
        <title>Deep-cultivation of Planctomycetes and their phenomic and genomic characterization uncovers novel biology.</title>
        <authorList>
            <person name="Wiegand S."/>
            <person name="Jogler M."/>
            <person name="Boedeker C."/>
            <person name="Pinto D."/>
            <person name="Vollmers J."/>
            <person name="Rivas-Marin E."/>
            <person name="Kohn T."/>
            <person name="Peeters S.H."/>
            <person name="Heuer A."/>
            <person name="Rast P."/>
            <person name="Oberbeckmann S."/>
            <person name="Bunk B."/>
            <person name="Jeske O."/>
            <person name="Meyerdierks A."/>
            <person name="Storesund J.E."/>
            <person name="Kallscheuer N."/>
            <person name="Luecker S."/>
            <person name="Lage O.M."/>
            <person name="Pohl T."/>
            <person name="Merkel B.J."/>
            <person name="Hornburger P."/>
            <person name="Mueller R.-W."/>
            <person name="Bruemmer F."/>
            <person name="Labrenz M."/>
            <person name="Spormann A.M."/>
            <person name="Op den Camp H."/>
            <person name="Overmann J."/>
            <person name="Amann R."/>
            <person name="Jetten M.S.M."/>
            <person name="Mascher T."/>
            <person name="Medema M.H."/>
            <person name="Devos D.P."/>
            <person name="Kaster A.-K."/>
            <person name="Ovreas L."/>
            <person name="Rohde M."/>
            <person name="Galperin M.Y."/>
            <person name="Jogler C."/>
        </authorList>
    </citation>
    <scope>NUCLEOTIDE SEQUENCE [LARGE SCALE GENOMIC DNA]</scope>
    <source>
        <strain evidence="2 3">Pla133</strain>
    </source>
</reference>
<gene>
    <name evidence="2" type="ORF">Pla133_37080</name>
</gene>
<feature type="transmembrane region" description="Helical" evidence="1">
    <location>
        <begin position="12"/>
        <end position="35"/>
    </location>
</feature>
<dbReference type="AlphaFoldDB" id="A0A518BNQ5"/>
<name>A0A518BNQ5_9BACT</name>
<protein>
    <submittedName>
        <fullName evidence="2">Uncharacterized protein</fullName>
    </submittedName>
</protein>
<keyword evidence="1" id="KW-0812">Transmembrane</keyword>
<feature type="transmembrane region" description="Helical" evidence="1">
    <location>
        <begin position="55"/>
        <end position="73"/>
    </location>
</feature>
<dbReference type="KEGG" id="pbap:Pla133_37080"/>
<feature type="transmembrane region" description="Helical" evidence="1">
    <location>
        <begin position="109"/>
        <end position="130"/>
    </location>
</feature>
<dbReference type="RefSeq" id="WP_145067762.1">
    <property type="nucleotide sequence ID" value="NZ_CP036287.1"/>
</dbReference>
<feature type="transmembrane region" description="Helical" evidence="1">
    <location>
        <begin position="181"/>
        <end position="204"/>
    </location>
</feature>
<evidence type="ECO:0000313" key="3">
    <source>
        <dbReference type="Proteomes" id="UP000316921"/>
    </source>
</evidence>
<proteinExistence type="predicted"/>